<dbReference type="AlphaFoldDB" id="A0AA36FZY9"/>
<dbReference type="Pfam" id="PF02318">
    <property type="entry name" value="FYVE_2"/>
    <property type="match status" value="1"/>
</dbReference>
<feature type="non-terminal residue" evidence="9">
    <location>
        <position position="1"/>
    </location>
</feature>
<dbReference type="InterPro" id="IPR010911">
    <property type="entry name" value="Rab_BD"/>
</dbReference>
<dbReference type="InterPro" id="IPR041282">
    <property type="entry name" value="FYVE_2"/>
</dbReference>
<evidence type="ECO:0000259" key="6">
    <source>
        <dbReference type="PROSITE" id="PS50004"/>
    </source>
</evidence>
<dbReference type="Gene3D" id="2.60.40.150">
    <property type="entry name" value="C2 domain"/>
    <property type="match status" value="1"/>
</dbReference>
<gene>
    <name evidence="9" type="ORF">MSPICULIGERA_LOCUS11644</name>
</gene>
<proteinExistence type="predicted"/>
<dbReference type="SUPFAM" id="SSF49562">
    <property type="entry name" value="C2 domain (Calcium/lipid-binding domain, CaLB)"/>
    <property type="match status" value="1"/>
</dbReference>
<dbReference type="GO" id="GO:0070382">
    <property type="term" value="C:exocytic vesicle"/>
    <property type="evidence" value="ECO:0007669"/>
    <property type="project" value="TreeGrafter"/>
</dbReference>
<evidence type="ECO:0000256" key="3">
    <source>
        <dbReference type="ARBA" id="ARBA00022833"/>
    </source>
</evidence>
<dbReference type="PROSITE" id="PS50178">
    <property type="entry name" value="ZF_FYVE"/>
    <property type="match status" value="1"/>
</dbReference>
<protein>
    <recommendedName>
        <fullName evidence="11">Synaptotagmin-like protein 3</fullName>
    </recommendedName>
</protein>
<evidence type="ECO:0000313" key="9">
    <source>
        <dbReference type="EMBL" id="CAJ0573282.1"/>
    </source>
</evidence>
<evidence type="ECO:0000256" key="4">
    <source>
        <dbReference type="PROSITE-ProRule" id="PRU00091"/>
    </source>
</evidence>
<feature type="domain" description="C2" evidence="6">
    <location>
        <begin position="284"/>
        <end position="391"/>
    </location>
</feature>
<dbReference type="PROSITE" id="PS50004">
    <property type="entry name" value="C2"/>
    <property type="match status" value="1"/>
</dbReference>
<evidence type="ECO:0000256" key="5">
    <source>
        <dbReference type="SAM" id="MobiDB-lite"/>
    </source>
</evidence>
<dbReference type="GO" id="GO:0005886">
    <property type="term" value="C:plasma membrane"/>
    <property type="evidence" value="ECO:0007669"/>
    <property type="project" value="TreeGrafter"/>
</dbReference>
<dbReference type="GO" id="GO:0042043">
    <property type="term" value="F:neurexin family protein binding"/>
    <property type="evidence" value="ECO:0007669"/>
    <property type="project" value="TreeGrafter"/>
</dbReference>
<dbReference type="InterPro" id="IPR000008">
    <property type="entry name" value="C2_dom"/>
</dbReference>
<dbReference type="InterPro" id="IPR017455">
    <property type="entry name" value="Znf_FYVE-rel"/>
</dbReference>
<evidence type="ECO:0000256" key="2">
    <source>
        <dbReference type="ARBA" id="ARBA00022771"/>
    </source>
</evidence>
<evidence type="ECO:0000256" key="1">
    <source>
        <dbReference type="ARBA" id="ARBA00022723"/>
    </source>
</evidence>
<dbReference type="PROSITE" id="PS50916">
    <property type="entry name" value="RABBD"/>
    <property type="match status" value="1"/>
</dbReference>
<dbReference type="CDD" id="cd15747">
    <property type="entry name" value="FYVE_Slp3_4_5"/>
    <property type="match status" value="1"/>
</dbReference>
<evidence type="ECO:0000313" key="10">
    <source>
        <dbReference type="Proteomes" id="UP001177023"/>
    </source>
</evidence>
<dbReference type="GO" id="GO:0031267">
    <property type="term" value="F:small GTPase binding"/>
    <property type="evidence" value="ECO:0007669"/>
    <property type="project" value="InterPro"/>
</dbReference>
<keyword evidence="2 4" id="KW-0863">Zinc-finger</keyword>
<reference evidence="9" key="1">
    <citation type="submission" date="2023-06" db="EMBL/GenBank/DDBJ databases">
        <authorList>
            <person name="Delattre M."/>
        </authorList>
    </citation>
    <scope>NUCLEOTIDE SEQUENCE</scope>
    <source>
        <strain evidence="9">AF72</strain>
    </source>
</reference>
<dbReference type="PANTHER" id="PTHR45716:SF2">
    <property type="entry name" value="BITESIZE, ISOFORM I"/>
    <property type="match status" value="1"/>
</dbReference>
<keyword evidence="10" id="KW-1185">Reference proteome</keyword>
<evidence type="ECO:0000259" key="7">
    <source>
        <dbReference type="PROSITE" id="PS50178"/>
    </source>
</evidence>
<dbReference type="SUPFAM" id="SSF57903">
    <property type="entry name" value="FYVE/PHD zinc finger"/>
    <property type="match status" value="1"/>
</dbReference>
<evidence type="ECO:0000259" key="8">
    <source>
        <dbReference type="PROSITE" id="PS50916"/>
    </source>
</evidence>
<organism evidence="9 10">
    <name type="scientific">Mesorhabditis spiculigera</name>
    <dbReference type="NCBI Taxonomy" id="96644"/>
    <lineage>
        <taxon>Eukaryota</taxon>
        <taxon>Metazoa</taxon>
        <taxon>Ecdysozoa</taxon>
        <taxon>Nematoda</taxon>
        <taxon>Chromadorea</taxon>
        <taxon>Rhabditida</taxon>
        <taxon>Rhabditina</taxon>
        <taxon>Rhabditomorpha</taxon>
        <taxon>Rhabditoidea</taxon>
        <taxon>Rhabditidae</taxon>
        <taxon>Mesorhabditinae</taxon>
        <taxon>Mesorhabditis</taxon>
    </lineage>
</organism>
<dbReference type="InterPro" id="IPR011011">
    <property type="entry name" value="Znf_FYVE_PHD"/>
</dbReference>
<dbReference type="GO" id="GO:0006887">
    <property type="term" value="P:exocytosis"/>
    <property type="evidence" value="ECO:0007669"/>
    <property type="project" value="TreeGrafter"/>
</dbReference>
<keyword evidence="3" id="KW-0862">Zinc</keyword>
<evidence type="ECO:0008006" key="11">
    <source>
        <dbReference type="Google" id="ProtNLM"/>
    </source>
</evidence>
<feature type="region of interest" description="Disordered" evidence="5">
    <location>
        <begin position="221"/>
        <end position="240"/>
    </location>
</feature>
<dbReference type="GO" id="GO:0006886">
    <property type="term" value="P:intracellular protein transport"/>
    <property type="evidence" value="ECO:0007669"/>
    <property type="project" value="InterPro"/>
</dbReference>
<dbReference type="EMBL" id="CATQJA010002617">
    <property type="protein sequence ID" value="CAJ0573282.1"/>
    <property type="molecule type" value="Genomic_DNA"/>
</dbReference>
<dbReference type="Gene3D" id="3.30.40.10">
    <property type="entry name" value="Zinc/RING finger domain, C3HC4 (zinc finger)"/>
    <property type="match status" value="1"/>
</dbReference>
<dbReference type="GO" id="GO:0008270">
    <property type="term" value="F:zinc ion binding"/>
    <property type="evidence" value="ECO:0007669"/>
    <property type="project" value="UniProtKB-KW"/>
</dbReference>
<dbReference type="Proteomes" id="UP001177023">
    <property type="component" value="Unassembled WGS sequence"/>
</dbReference>
<dbReference type="Pfam" id="PF00168">
    <property type="entry name" value="C2"/>
    <property type="match status" value="1"/>
</dbReference>
<dbReference type="InterPro" id="IPR035892">
    <property type="entry name" value="C2_domain_sf"/>
</dbReference>
<dbReference type="InterPro" id="IPR013083">
    <property type="entry name" value="Znf_RING/FYVE/PHD"/>
</dbReference>
<name>A0AA36FZY9_9BILA</name>
<keyword evidence="1" id="KW-0479">Metal-binding</keyword>
<feature type="domain" description="FYVE-type" evidence="7">
    <location>
        <begin position="94"/>
        <end position="149"/>
    </location>
</feature>
<accession>A0AA36FZY9</accession>
<feature type="domain" description="RabBD" evidence="8">
    <location>
        <begin position="7"/>
        <end position="161"/>
    </location>
</feature>
<dbReference type="PANTHER" id="PTHR45716">
    <property type="entry name" value="BITESIZE, ISOFORM I"/>
    <property type="match status" value="1"/>
</dbReference>
<comment type="caution">
    <text evidence="9">The sequence shown here is derived from an EMBL/GenBank/DDBJ whole genome shotgun (WGS) entry which is preliminary data.</text>
</comment>
<sequence>MDPSEVASFLSNLTPEEQAVIRPVLERDLEFQRREKQRLRVLKTSVDVSKTDALVRMNSSMRDSVSSDSVHSPASANSYSFSPCPSSTNSAATSPGVRACTQCNTKLGFLFHSGTKCKKCAQLICDNCRIYTSKERKFWTCPVCFKEREFLAASGEWVNGEKDAAQRDERFYSSVLDLGGRIRDWMPLFARRGDDCRPSAYEEYVPYAQFQRERLSSATVSTRSCSPASRDDGRSPAPSITCSLDMDDSISMRTSATDLSFQRSASEASFSPIHIPVLSLPPDTCGEILLSLHYNTQASALDVTIHKARGLPHFAGHKPNPYVKISLLSENGHSEVAKLKTACKKGTSEPAFSETKRDENEPLEKRTIVAKVSLAFKIEDRERKIGTLEVG</sequence>